<keyword evidence="1" id="KW-0812">Transmembrane</keyword>
<dbReference type="EMBL" id="CP015017">
    <property type="protein sequence ID" value="APC01469.1"/>
    <property type="molecule type" value="Genomic_DNA"/>
</dbReference>
<dbReference type="AlphaFoldDB" id="A0AAC9NJ21"/>
<evidence type="ECO:0008006" key="4">
    <source>
        <dbReference type="Google" id="ProtNLM"/>
    </source>
</evidence>
<keyword evidence="1" id="KW-1133">Transmembrane helix</keyword>
<name>A0AAC9NJ21_9BURK</name>
<gene>
    <name evidence="2" type="ORF">AOC25_07505</name>
</gene>
<evidence type="ECO:0000256" key="1">
    <source>
        <dbReference type="SAM" id="Phobius"/>
    </source>
</evidence>
<feature type="transmembrane region" description="Helical" evidence="1">
    <location>
        <begin position="130"/>
        <end position="151"/>
    </location>
</feature>
<feature type="transmembrane region" description="Helical" evidence="1">
    <location>
        <begin position="25"/>
        <end position="47"/>
    </location>
</feature>
<evidence type="ECO:0000313" key="2">
    <source>
        <dbReference type="EMBL" id="APC01469.1"/>
    </source>
</evidence>
<keyword evidence="1" id="KW-0472">Membrane</keyword>
<organism evidence="2 3">
    <name type="scientific">Polynucleobacter asymbioticus</name>
    <dbReference type="NCBI Taxonomy" id="576611"/>
    <lineage>
        <taxon>Bacteria</taxon>
        <taxon>Pseudomonadati</taxon>
        <taxon>Pseudomonadota</taxon>
        <taxon>Betaproteobacteria</taxon>
        <taxon>Burkholderiales</taxon>
        <taxon>Burkholderiaceae</taxon>
        <taxon>Polynucleobacter</taxon>
    </lineage>
</organism>
<evidence type="ECO:0000313" key="3">
    <source>
        <dbReference type="Proteomes" id="UP000182060"/>
    </source>
</evidence>
<dbReference type="Proteomes" id="UP000182060">
    <property type="component" value="Chromosome"/>
</dbReference>
<accession>A0AAC9NJ21</accession>
<feature type="transmembrane region" description="Helical" evidence="1">
    <location>
        <begin position="68"/>
        <end position="95"/>
    </location>
</feature>
<reference evidence="2" key="1">
    <citation type="journal article" date="2017" name="Appl. Environ. Microbiol.">
        <title>Microdiversification of a pelagic Polynucleobacter species is mainly driven by acquisition of genomic islands from a partially interspecific gene pool.</title>
        <authorList>
            <person name="Hoetzinger M."/>
            <person name="Hahn M.W."/>
            <person name="Jezberova J."/>
            <person name="Schmidt J."/>
            <person name="Koll U."/>
        </authorList>
    </citation>
    <scope>NUCLEOTIDE SEQUENCE</scope>
    <source>
        <strain evidence="2">MWH-RechtKol4</strain>
    </source>
</reference>
<sequence length="171" mass="19386">MLIPPESISQTAVLGLPIMPLIVEVFFGILGLILVLMYHGVAINHIIMRFEKQANKHLRLGRYNYVFMHFYASFFFIALMHICEIIIWCFFITGLGLMDDSVHALLFAGSCYTTVGFVPDTLPMGWKSLAFFISFSGLFCLAWTTSVMIGMTNTYKKAWNLKYGQKDLSSS</sequence>
<protein>
    <recommendedName>
        <fullName evidence="4">Potassium channel domain-containing protein</fullName>
    </recommendedName>
</protein>
<proteinExistence type="predicted"/>